<protein>
    <submittedName>
        <fullName evidence="1">Uncharacterized protein</fullName>
    </submittedName>
</protein>
<evidence type="ECO:0000313" key="2">
    <source>
        <dbReference type="Proteomes" id="UP000316626"/>
    </source>
</evidence>
<dbReference type="Proteomes" id="UP000316626">
    <property type="component" value="Unassembled WGS sequence"/>
</dbReference>
<name>A0A544TW84_9BACI</name>
<comment type="caution">
    <text evidence="1">The sequence shown here is derived from an EMBL/GenBank/DDBJ whole genome shotgun (WGS) entry which is preliminary data.</text>
</comment>
<dbReference type="AlphaFoldDB" id="A0A544TW84"/>
<accession>A0A544TW84</accession>
<sequence length="64" mass="7085">MTKYIIVINAAVSNPACSLPPYSHDGGSNYWNLGAMVEQLIRRAVAGDDNAFLQLMQIHGEMYQ</sequence>
<reference evidence="1 2" key="1">
    <citation type="submission" date="2019-06" db="EMBL/GenBank/DDBJ databases">
        <title>Psychrobacillus vulpis sp. nov., a new species isolated from feces of a red fox that inhabits in The Tablas de Daimiel Natural Park, Albacete, Spain.</title>
        <authorList>
            <person name="Rodriguez M."/>
            <person name="Reina J.C."/>
            <person name="Bejar V."/>
            <person name="Llamas I."/>
        </authorList>
    </citation>
    <scope>NUCLEOTIDE SEQUENCE [LARGE SCALE GENOMIC DNA]</scope>
    <source>
        <strain evidence="1 2">Z8</strain>
    </source>
</reference>
<gene>
    <name evidence="1" type="ORF">FG384_01810</name>
</gene>
<keyword evidence="2" id="KW-1185">Reference proteome</keyword>
<evidence type="ECO:0000313" key="1">
    <source>
        <dbReference type="EMBL" id="TQR21715.1"/>
    </source>
</evidence>
<organism evidence="1 2">
    <name type="scientific">Psychrobacillus vulpis</name>
    <dbReference type="NCBI Taxonomy" id="2325572"/>
    <lineage>
        <taxon>Bacteria</taxon>
        <taxon>Bacillati</taxon>
        <taxon>Bacillota</taxon>
        <taxon>Bacilli</taxon>
        <taxon>Bacillales</taxon>
        <taxon>Bacillaceae</taxon>
        <taxon>Psychrobacillus</taxon>
    </lineage>
</organism>
<proteinExistence type="predicted"/>
<dbReference type="RefSeq" id="WP_142640840.1">
    <property type="nucleotide sequence ID" value="NZ_VDGI01000001.1"/>
</dbReference>
<dbReference type="EMBL" id="VDGI01000001">
    <property type="protein sequence ID" value="TQR21715.1"/>
    <property type="molecule type" value="Genomic_DNA"/>
</dbReference>